<evidence type="ECO:0000313" key="3">
    <source>
        <dbReference type="Proteomes" id="UP001157914"/>
    </source>
</evidence>
<dbReference type="Proteomes" id="UP001157914">
    <property type="component" value="Unassembled WGS sequence"/>
</dbReference>
<keyword evidence="3" id="KW-1185">Reference proteome</keyword>
<comment type="caution">
    <text evidence="2">The sequence shown here is derived from an EMBL/GenBank/DDBJ whole genome shotgun (WGS) entry which is preliminary data.</text>
</comment>
<feature type="region of interest" description="Disordered" evidence="1">
    <location>
        <begin position="149"/>
        <end position="178"/>
    </location>
</feature>
<reference evidence="2 3" key="1">
    <citation type="submission" date="2017-05" db="EMBL/GenBank/DDBJ databases">
        <authorList>
            <person name="Varghese N."/>
            <person name="Submissions S."/>
        </authorList>
    </citation>
    <scope>NUCLEOTIDE SEQUENCE [LARGE SCALE GENOMIC DNA]</scope>
    <source>
        <strain evidence="2 3">DSM 15949</strain>
    </source>
</reference>
<organism evidence="2 3">
    <name type="scientific">Roseibium denhamense</name>
    <dbReference type="NCBI Taxonomy" id="76305"/>
    <lineage>
        <taxon>Bacteria</taxon>
        <taxon>Pseudomonadati</taxon>
        <taxon>Pseudomonadota</taxon>
        <taxon>Alphaproteobacteria</taxon>
        <taxon>Hyphomicrobiales</taxon>
        <taxon>Stappiaceae</taxon>
        <taxon>Roseibium</taxon>
    </lineage>
</organism>
<proteinExistence type="predicted"/>
<dbReference type="RefSeq" id="WP_208996894.1">
    <property type="nucleotide sequence ID" value="NZ_BAAAEA010000004.1"/>
</dbReference>
<dbReference type="EMBL" id="FXTT01000004">
    <property type="protein sequence ID" value="SMP28263.1"/>
    <property type="molecule type" value="Genomic_DNA"/>
</dbReference>
<protein>
    <recommendedName>
        <fullName evidence="4">Phasin protein</fullName>
    </recommendedName>
</protein>
<accession>A0ABY1P8W9</accession>
<evidence type="ECO:0000313" key="2">
    <source>
        <dbReference type="EMBL" id="SMP28263.1"/>
    </source>
</evidence>
<evidence type="ECO:0008006" key="4">
    <source>
        <dbReference type="Google" id="ProtNLM"/>
    </source>
</evidence>
<name>A0ABY1P8W9_9HYPH</name>
<evidence type="ECO:0000256" key="1">
    <source>
        <dbReference type="SAM" id="MobiDB-lite"/>
    </source>
</evidence>
<sequence>MSNKRETPPFDFMATIMRDWPKPYFSNWAFAEREDLLEEKTYAGVQKFGQSMIVNAEKAFSDHMDFVSHRLQQDFECWKSLTQCTAPEETLAKLQSFYSEMANEYQEHFEKQAALLREGFSDNAAAVEALQETALQTVGELSKAAEESLEEAAQLSKPKPTPKQALSRRRTKATPKPK</sequence>
<gene>
    <name evidence="2" type="ORF">SAMN06265374_2884</name>
</gene>
<feature type="compositionally biased region" description="Basic residues" evidence="1">
    <location>
        <begin position="166"/>
        <end position="178"/>
    </location>
</feature>